<evidence type="ECO:0000313" key="1">
    <source>
        <dbReference type="EMBL" id="CAB4273538.1"/>
    </source>
</evidence>
<sequence length="86" mass="9155">MAAPSWVAASAPSPCGCMTKEATGPSCCATISATTWRGYSCVPVVTTFVWSYCEAPRTTWATTGAAGTCWQPWETARTRQWAAGTR</sequence>
<organism evidence="2 4">
    <name type="scientific">Prunus armeniaca</name>
    <name type="common">Apricot</name>
    <name type="synonym">Armeniaca vulgaris</name>
    <dbReference type="NCBI Taxonomy" id="36596"/>
    <lineage>
        <taxon>Eukaryota</taxon>
        <taxon>Viridiplantae</taxon>
        <taxon>Streptophyta</taxon>
        <taxon>Embryophyta</taxon>
        <taxon>Tracheophyta</taxon>
        <taxon>Spermatophyta</taxon>
        <taxon>Magnoliopsida</taxon>
        <taxon>eudicotyledons</taxon>
        <taxon>Gunneridae</taxon>
        <taxon>Pentapetalae</taxon>
        <taxon>rosids</taxon>
        <taxon>fabids</taxon>
        <taxon>Rosales</taxon>
        <taxon>Rosaceae</taxon>
        <taxon>Amygdaloideae</taxon>
        <taxon>Amygdaleae</taxon>
        <taxon>Prunus</taxon>
    </lineage>
</organism>
<evidence type="ECO:0000313" key="4">
    <source>
        <dbReference type="Proteomes" id="UP000507245"/>
    </source>
</evidence>
<reference evidence="2 3" key="2">
    <citation type="submission" date="2020-05" db="EMBL/GenBank/DDBJ databases">
        <authorList>
            <person name="Campoy J."/>
            <person name="Schneeberger K."/>
            <person name="Spophaly S."/>
        </authorList>
    </citation>
    <scope>NUCLEOTIDE SEQUENCE [LARGE SCALE GENOMIC DNA]</scope>
    <source>
        <strain evidence="2">PruArmRojPasFocal</strain>
    </source>
</reference>
<accession>A0A6J5WVJ2</accession>
<dbReference type="Proteomes" id="UP000507245">
    <property type="component" value="Unassembled WGS sequence"/>
</dbReference>
<proteinExistence type="predicted"/>
<dbReference type="Proteomes" id="UP000507222">
    <property type="component" value="Unassembled WGS sequence"/>
</dbReference>
<dbReference type="AlphaFoldDB" id="A0A6J5WVJ2"/>
<reference evidence="4" key="1">
    <citation type="journal article" date="2020" name="Genome Biol.">
        <title>Gamete binning: chromosome-level and haplotype-resolved genome assembly enabled by high-throughput single-cell sequencing of gamete genomes.</title>
        <authorList>
            <person name="Campoy J.A."/>
            <person name="Sun H."/>
            <person name="Goel M."/>
            <person name="Jiao W.-B."/>
            <person name="Folz-Donahue K."/>
            <person name="Wang N."/>
            <person name="Rubio M."/>
            <person name="Liu C."/>
            <person name="Kukat C."/>
            <person name="Ruiz D."/>
            <person name="Huettel B."/>
            <person name="Schneeberger K."/>
        </authorList>
    </citation>
    <scope>NUCLEOTIDE SEQUENCE [LARGE SCALE GENOMIC DNA]</scope>
    <source>
        <strain evidence="4">cv. Rojo Pasion</strain>
    </source>
</reference>
<evidence type="ECO:0000313" key="2">
    <source>
        <dbReference type="EMBL" id="CAB4304057.1"/>
    </source>
</evidence>
<gene>
    <name evidence="1" type="ORF">CURHAP_LOCUS21402</name>
    <name evidence="2" type="ORF">ORAREDHAP_LOCUS21289</name>
</gene>
<keyword evidence="4" id="KW-1185">Reference proteome</keyword>
<dbReference type="EMBL" id="CAEKDK010000003">
    <property type="protein sequence ID" value="CAB4273538.1"/>
    <property type="molecule type" value="Genomic_DNA"/>
</dbReference>
<evidence type="ECO:0000313" key="3">
    <source>
        <dbReference type="Proteomes" id="UP000507222"/>
    </source>
</evidence>
<protein>
    <submittedName>
        <fullName evidence="2">Uncharacterized protein</fullName>
    </submittedName>
</protein>
<dbReference type="EMBL" id="CAEKKB010000003">
    <property type="protein sequence ID" value="CAB4304057.1"/>
    <property type="molecule type" value="Genomic_DNA"/>
</dbReference>
<name>A0A6J5WVJ2_PRUAR</name>